<dbReference type="Proteomes" id="UP000194546">
    <property type="component" value="Unassembled WGS sequence"/>
</dbReference>
<dbReference type="InterPro" id="IPR003439">
    <property type="entry name" value="ABC_transporter-like_ATP-bd"/>
</dbReference>
<dbReference type="InterPro" id="IPR050107">
    <property type="entry name" value="ABC_carbohydrate_import_ATPase"/>
</dbReference>
<feature type="domain" description="ABC transporter" evidence="8">
    <location>
        <begin position="247"/>
        <end position="506"/>
    </location>
</feature>
<sequence>MAFAETDRAVIAQLSDITKHFGAVKALNGCHLTLKRGEVHALIGVNGAGKSTLSRVVAGHIAKTSGSYAFNGEQALFASPRMALAAGISIVMQETSIAPDMTVLENIALAEFGARGRADWRAMERKAAAALDFIEQPRAMLSKRAGDLSIAQRQIIEICKALYNDSELIIFDEPTASFSPLEVEQLFSVMRLLRERAKSMVFVSHRLEEILEITDMVTVMRDGSTVAAGVPTQSITSRDLVQLMVGRDIQNVYDRTLAPAVRGGASSPLLDVRHLAAAPLVHDLSFTLHRGEIVALAGLVGAGRSEALEAIFGLRKMQGGELFLNGRALKPTSPIDAIRAGLGMIGEDRRRQGIVPDLSVEENLLLAHLGRSKAVHTDYGKQTAKVDALLRELDMPAHTRDVPMLALSGGQQQKILLARWLMLNPSVLLLDEPTRGVDIGARSTLYRIIRKVAESGVGVIVVSSDFEEALGLCDRIVVMSDGVSVAEVPSNVLDPAILTMLSMPRSSARQMKGVLEDVSKAVDATAFWVQVEGGRAFCLDLVEPRPLALGIAPNRFPLVDDTALRVLLAPDAADGAVIHDGAITSVKYRLTNASGHAFGEIGISMPSPGDDRLERSASAIAQSLLKHDIAHIRLAADPTGHQETVHEQ</sequence>
<evidence type="ECO:0000256" key="7">
    <source>
        <dbReference type="ARBA" id="ARBA00022840"/>
    </source>
</evidence>
<evidence type="ECO:0000256" key="3">
    <source>
        <dbReference type="ARBA" id="ARBA00022519"/>
    </source>
</evidence>
<dbReference type="AlphaFoldDB" id="A0A242N5G0"/>
<evidence type="ECO:0000256" key="6">
    <source>
        <dbReference type="ARBA" id="ARBA00022741"/>
    </source>
</evidence>
<dbReference type="GO" id="GO:0005524">
    <property type="term" value="F:ATP binding"/>
    <property type="evidence" value="ECO:0007669"/>
    <property type="project" value="UniProtKB-KW"/>
</dbReference>
<dbReference type="PROSITE" id="PS00211">
    <property type="entry name" value="ABC_TRANSPORTER_1"/>
    <property type="match status" value="1"/>
</dbReference>
<evidence type="ECO:0000313" key="9">
    <source>
        <dbReference type="EMBL" id="OTP78887.1"/>
    </source>
</evidence>
<dbReference type="PANTHER" id="PTHR43790:SF9">
    <property type="entry name" value="GALACTOFURANOSE TRANSPORTER ATP-BINDING PROTEIN YTFR"/>
    <property type="match status" value="1"/>
</dbReference>
<evidence type="ECO:0000256" key="5">
    <source>
        <dbReference type="ARBA" id="ARBA00022737"/>
    </source>
</evidence>
<dbReference type="Pfam" id="PF00005">
    <property type="entry name" value="ABC_tran"/>
    <property type="match status" value="2"/>
</dbReference>
<keyword evidence="1" id="KW-0813">Transport</keyword>
<organism evidence="9 10">
    <name type="scientific">Caballeronia sordidicola</name>
    <name type="common">Burkholderia sordidicola</name>
    <dbReference type="NCBI Taxonomy" id="196367"/>
    <lineage>
        <taxon>Bacteria</taxon>
        <taxon>Pseudomonadati</taxon>
        <taxon>Pseudomonadota</taxon>
        <taxon>Betaproteobacteria</taxon>
        <taxon>Burkholderiales</taxon>
        <taxon>Burkholderiaceae</taxon>
        <taxon>Caballeronia</taxon>
    </lineage>
</organism>
<keyword evidence="2" id="KW-1003">Cell membrane</keyword>
<dbReference type="InterPro" id="IPR017871">
    <property type="entry name" value="ABC_transporter-like_CS"/>
</dbReference>
<keyword evidence="3" id="KW-0472">Membrane</keyword>
<keyword evidence="3" id="KW-0997">Cell inner membrane</keyword>
<feature type="domain" description="ABC transporter" evidence="8">
    <location>
        <begin position="12"/>
        <end position="247"/>
    </location>
</feature>
<dbReference type="SMART" id="SM00382">
    <property type="entry name" value="AAA"/>
    <property type="match status" value="2"/>
</dbReference>
<keyword evidence="7 9" id="KW-0067">ATP-binding</keyword>
<dbReference type="CDD" id="cd03215">
    <property type="entry name" value="ABC_Carb_Monos_II"/>
    <property type="match status" value="1"/>
</dbReference>
<dbReference type="EMBL" id="NBTY01000038">
    <property type="protein sequence ID" value="OTP78887.1"/>
    <property type="molecule type" value="Genomic_DNA"/>
</dbReference>
<reference evidence="9 10" key="1">
    <citation type="submission" date="2017-03" db="EMBL/GenBank/DDBJ databases">
        <title>Genome analysis of strain PAMC 26510.</title>
        <authorList>
            <person name="Oh H.-M."/>
            <person name="Yang J.-A."/>
        </authorList>
    </citation>
    <scope>NUCLEOTIDE SEQUENCE [LARGE SCALE GENOMIC DNA]</scope>
    <source>
        <strain evidence="9 10">PAMC 26510</strain>
    </source>
</reference>
<evidence type="ECO:0000256" key="4">
    <source>
        <dbReference type="ARBA" id="ARBA00022597"/>
    </source>
</evidence>
<dbReference type="GO" id="GO:0016887">
    <property type="term" value="F:ATP hydrolysis activity"/>
    <property type="evidence" value="ECO:0007669"/>
    <property type="project" value="InterPro"/>
</dbReference>
<dbReference type="PROSITE" id="PS50893">
    <property type="entry name" value="ABC_TRANSPORTER_2"/>
    <property type="match status" value="2"/>
</dbReference>
<protein>
    <submittedName>
        <fullName evidence="9">Ribose ABC transport system, ATP-binding protein RbsA</fullName>
    </submittedName>
</protein>
<proteinExistence type="predicted"/>
<evidence type="ECO:0000256" key="1">
    <source>
        <dbReference type="ARBA" id="ARBA00022448"/>
    </source>
</evidence>
<dbReference type="Gene3D" id="3.40.50.300">
    <property type="entry name" value="P-loop containing nucleotide triphosphate hydrolases"/>
    <property type="match status" value="2"/>
</dbReference>
<evidence type="ECO:0000313" key="10">
    <source>
        <dbReference type="Proteomes" id="UP000194546"/>
    </source>
</evidence>
<name>A0A242N5G0_CABSO</name>
<dbReference type="PANTHER" id="PTHR43790">
    <property type="entry name" value="CARBOHYDRATE TRANSPORT ATP-BINDING PROTEIN MG119-RELATED"/>
    <property type="match status" value="1"/>
</dbReference>
<evidence type="ECO:0000259" key="8">
    <source>
        <dbReference type="PROSITE" id="PS50893"/>
    </source>
</evidence>
<keyword evidence="4" id="KW-0762">Sugar transport</keyword>
<comment type="caution">
    <text evidence="9">The sequence shown here is derived from an EMBL/GenBank/DDBJ whole genome shotgun (WGS) entry which is preliminary data.</text>
</comment>
<dbReference type="InterPro" id="IPR027417">
    <property type="entry name" value="P-loop_NTPase"/>
</dbReference>
<evidence type="ECO:0000256" key="2">
    <source>
        <dbReference type="ARBA" id="ARBA00022475"/>
    </source>
</evidence>
<dbReference type="SUPFAM" id="SSF52540">
    <property type="entry name" value="P-loop containing nucleoside triphosphate hydrolases"/>
    <property type="match status" value="2"/>
</dbReference>
<keyword evidence="5" id="KW-0677">Repeat</keyword>
<dbReference type="InterPro" id="IPR003593">
    <property type="entry name" value="AAA+_ATPase"/>
</dbReference>
<dbReference type="CDD" id="cd03216">
    <property type="entry name" value="ABC_Carb_Monos_I"/>
    <property type="match status" value="1"/>
</dbReference>
<accession>A0A242N5G0</accession>
<keyword evidence="6" id="KW-0547">Nucleotide-binding</keyword>
<gene>
    <name evidence="9" type="ORF">PAMC26510_06975</name>
</gene>
<dbReference type="RefSeq" id="WP_086380896.1">
    <property type="nucleotide sequence ID" value="NZ_NBTY01000038.1"/>
</dbReference>